<dbReference type="Pfam" id="PF02110">
    <property type="entry name" value="HK"/>
    <property type="match status" value="1"/>
</dbReference>
<evidence type="ECO:0000256" key="7">
    <source>
        <dbReference type="ARBA" id="ARBA00022777"/>
    </source>
</evidence>
<evidence type="ECO:0000256" key="5">
    <source>
        <dbReference type="ARBA" id="ARBA00022723"/>
    </source>
</evidence>
<accession>A0ABX8F6T8</accession>
<keyword evidence="7 11" id="KW-0418">Kinase</keyword>
<dbReference type="InterPro" id="IPR029056">
    <property type="entry name" value="Ribokinase-like"/>
</dbReference>
<dbReference type="SUPFAM" id="SSF53613">
    <property type="entry name" value="Ribokinase-like"/>
    <property type="match status" value="1"/>
</dbReference>
<sequence length="267" mass="28361">MEQLSVNQIFRDLETAKPLIHQITNNVTINDCANATLAIGASPVMATSIEEVEAMAGLGDALVINFGTITADMYESMVLAGKAANRKGIPVVFDPVGVGATPYRTQKAMDYMKKVKVDIVRGNGTEVYALIGGQANTRGVDAGELSLTHTELAKLAAEKLNAVIVISGKHDAISDGTRVAEIENGDIWLTAVTGTGCMTTALIASCAGVSEDYFSAAVVGMGIMSLAGERARRKISDGEGIGTFKVKLMDEIFTMNETVWEREVILR</sequence>
<reference evidence="12 13" key="1">
    <citation type="submission" date="2021-03" db="EMBL/GenBank/DDBJ databases">
        <title>The first data on the complete genome of the tetrodotoxin-producing bacterium.</title>
        <authorList>
            <person name="Melnikova D.I."/>
            <person name="Nijland R."/>
            <person name="Magarlamov T.Y."/>
        </authorList>
    </citation>
    <scope>NUCLEOTIDE SEQUENCE [LARGE SCALE GENOMIC DNA]</scope>
    <source>
        <strain evidence="12 13">1839</strain>
    </source>
</reference>
<feature type="binding site" evidence="11">
    <location>
        <position position="167"/>
    </location>
    <ligand>
        <name>ATP</name>
        <dbReference type="ChEBI" id="CHEBI:30616"/>
    </ligand>
</feature>
<evidence type="ECO:0000256" key="10">
    <source>
        <dbReference type="ARBA" id="ARBA00022977"/>
    </source>
</evidence>
<evidence type="ECO:0000313" key="12">
    <source>
        <dbReference type="EMBL" id="QVY59805.1"/>
    </source>
</evidence>
<evidence type="ECO:0000256" key="6">
    <source>
        <dbReference type="ARBA" id="ARBA00022741"/>
    </source>
</evidence>
<keyword evidence="10 11" id="KW-0784">Thiamine biosynthesis</keyword>
<keyword evidence="6 11" id="KW-0547">Nucleotide-binding</keyword>
<dbReference type="PRINTS" id="PR01099">
    <property type="entry name" value="HYETHTZKNASE"/>
</dbReference>
<gene>
    <name evidence="11 12" type="primary">thiM</name>
    <name evidence="12" type="ORF">J1899_12115</name>
</gene>
<evidence type="ECO:0000256" key="8">
    <source>
        <dbReference type="ARBA" id="ARBA00022840"/>
    </source>
</evidence>
<feature type="binding site" evidence="11">
    <location>
        <position position="45"/>
    </location>
    <ligand>
        <name>substrate</name>
    </ligand>
</feature>
<dbReference type="InterPro" id="IPR000417">
    <property type="entry name" value="Hyethyz_kinase"/>
</dbReference>
<evidence type="ECO:0000256" key="2">
    <source>
        <dbReference type="ARBA" id="ARBA00001946"/>
    </source>
</evidence>
<evidence type="ECO:0000313" key="13">
    <source>
        <dbReference type="Proteomes" id="UP000679247"/>
    </source>
</evidence>
<evidence type="ECO:0000256" key="9">
    <source>
        <dbReference type="ARBA" id="ARBA00022842"/>
    </source>
</evidence>
<comment type="pathway">
    <text evidence="3 11">Cofactor biosynthesis; thiamine diphosphate biosynthesis; 4-methyl-5-(2-phosphoethyl)-thiazole from 5-(2-hydroxyethyl)-4-methylthiazole: step 1/1.</text>
</comment>
<keyword evidence="5 11" id="KW-0479">Metal-binding</keyword>
<keyword evidence="8 11" id="KW-0067">ATP-binding</keyword>
<evidence type="ECO:0000256" key="3">
    <source>
        <dbReference type="ARBA" id="ARBA00004868"/>
    </source>
</evidence>
<dbReference type="CDD" id="cd01170">
    <property type="entry name" value="THZ_kinase"/>
    <property type="match status" value="1"/>
</dbReference>
<dbReference type="EC" id="2.7.1.50" evidence="11"/>
<feature type="binding site" evidence="11">
    <location>
        <position position="121"/>
    </location>
    <ligand>
        <name>ATP</name>
        <dbReference type="ChEBI" id="CHEBI:30616"/>
    </ligand>
</feature>
<evidence type="ECO:0000256" key="11">
    <source>
        <dbReference type="HAMAP-Rule" id="MF_00228"/>
    </source>
</evidence>
<dbReference type="HAMAP" id="MF_00228">
    <property type="entry name" value="Thz_kinase"/>
    <property type="match status" value="1"/>
</dbReference>
<evidence type="ECO:0000256" key="1">
    <source>
        <dbReference type="ARBA" id="ARBA00001771"/>
    </source>
</evidence>
<keyword evidence="9 11" id="KW-0460">Magnesium</keyword>
<dbReference type="Proteomes" id="UP000679247">
    <property type="component" value="Chromosome"/>
</dbReference>
<comment type="similarity">
    <text evidence="11">Belongs to the Thz kinase family.</text>
</comment>
<dbReference type="EMBL" id="CP071709">
    <property type="protein sequence ID" value="QVY59805.1"/>
    <property type="molecule type" value="Genomic_DNA"/>
</dbReference>
<dbReference type="GO" id="GO:0004417">
    <property type="term" value="F:hydroxyethylthiazole kinase activity"/>
    <property type="evidence" value="ECO:0007669"/>
    <property type="project" value="UniProtKB-EC"/>
</dbReference>
<dbReference type="Gene3D" id="3.40.1190.20">
    <property type="match status" value="1"/>
</dbReference>
<comment type="cofactor">
    <cofactor evidence="2 11">
        <name>Mg(2+)</name>
        <dbReference type="ChEBI" id="CHEBI:18420"/>
    </cofactor>
</comment>
<name>A0ABX8F6T8_9BACI</name>
<proteinExistence type="inferred from homology"/>
<keyword evidence="4 11" id="KW-0808">Transferase</keyword>
<comment type="catalytic activity">
    <reaction evidence="1 11">
        <text>5-(2-hydroxyethyl)-4-methylthiazole + ATP = 4-methyl-5-(2-phosphooxyethyl)-thiazole + ADP + H(+)</text>
        <dbReference type="Rhea" id="RHEA:24212"/>
        <dbReference type="ChEBI" id="CHEBI:15378"/>
        <dbReference type="ChEBI" id="CHEBI:17957"/>
        <dbReference type="ChEBI" id="CHEBI:30616"/>
        <dbReference type="ChEBI" id="CHEBI:58296"/>
        <dbReference type="ChEBI" id="CHEBI:456216"/>
        <dbReference type="EC" id="2.7.1.50"/>
    </reaction>
</comment>
<feature type="binding site" evidence="11">
    <location>
        <position position="194"/>
    </location>
    <ligand>
        <name>substrate</name>
    </ligand>
</feature>
<dbReference type="NCBIfam" id="NF006830">
    <property type="entry name" value="PRK09355.1"/>
    <property type="match status" value="1"/>
</dbReference>
<dbReference type="RefSeq" id="WP_214473964.1">
    <property type="nucleotide sequence ID" value="NZ_CP071709.1"/>
</dbReference>
<keyword evidence="13" id="KW-1185">Reference proteome</keyword>
<dbReference type="PIRSF" id="PIRSF000513">
    <property type="entry name" value="Thz_kinase"/>
    <property type="match status" value="1"/>
</dbReference>
<protein>
    <recommendedName>
        <fullName evidence="11">Hydroxyethylthiazole kinase</fullName>
        <ecNumber evidence="11">2.7.1.50</ecNumber>
    </recommendedName>
    <alternativeName>
        <fullName evidence="11">4-methyl-5-beta-hydroxyethylthiazole kinase</fullName>
        <shortName evidence="11">TH kinase</shortName>
        <shortName evidence="11">Thz kinase</shortName>
    </alternativeName>
</protein>
<comment type="function">
    <text evidence="11">Catalyzes the phosphorylation of the hydroxyl group of 4-methyl-5-beta-hydroxyethylthiazole (THZ).</text>
</comment>
<evidence type="ECO:0000256" key="4">
    <source>
        <dbReference type="ARBA" id="ARBA00022679"/>
    </source>
</evidence>
<dbReference type="NCBIfam" id="TIGR00694">
    <property type="entry name" value="thiM"/>
    <property type="match status" value="1"/>
</dbReference>
<organism evidence="12 13">
    <name type="scientific">Cytobacillus gottheilii</name>
    <dbReference type="NCBI Taxonomy" id="859144"/>
    <lineage>
        <taxon>Bacteria</taxon>
        <taxon>Bacillati</taxon>
        <taxon>Bacillota</taxon>
        <taxon>Bacilli</taxon>
        <taxon>Bacillales</taxon>
        <taxon>Bacillaceae</taxon>
        <taxon>Cytobacillus</taxon>
    </lineage>
</organism>